<name>A0A0G0N2B2_9BACT</name>
<evidence type="ECO:0000313" key="2">
    <source>
        <dbReference type="EMBL" id="KKQ71251.1"/>
    </source>
</evidence>
<proteinExistence type="predicted"/>
<dbReference type="AlphaFoldDB" id="A0A0G0N2B2"/>
<sequence>MKKMYLFTVLVCFLTIILRANFANAENVVVVQKFYAGSGDGYCMREDYNTNSPTNWDYSHDNTQSTSTDYTSDESHVWSQWYNVSTKWGIGRSFLPIDTSDIPTGAMIISAKLQIYTWYIYDLDNDGEDWITIVQTTQANTTSLSNDDFDQCGSVNNPTEGGLRVDISNMGTDRYQAFILNDTGISWINAEGITKLGLREGHDALDHPITANSSSYANILYWSTSETAGTSQDPYLEITYVCDVNNVPTNNIVSVMPYFSADFNNDNNVDVNDITDFINSQKEILNFWIKNIWQNELN</sequence>
<evidence type="ECO:0000256" key="1">
    <source>
        <dbReference type="SAM" id="SignalP"/>
    </source>
</evidence>
<dbReference type="PROSITE" id="PS00018">
    <property type="entry name" value="EF_HAND_1"/>
    <property type="match status" value="1"/>
</dbReference>
<accession>A0A0G0N2B2</accession>
<evidence type="ECO:0000313" key="3">
    <source>
        <dbReference type="Proteomes" id="UP000034022"/>
    </source>
</evidence>
<feature type="signal peptide" evidence="1">
    <location>
        <begin position="1"/>
        <end position="25"/>
    </location>
</feature>
<keyword evidence="1" id="KW-0732">Signal</keyword>
<gene>
    <name evidence="2" type="ORF">US91_C0001G0178</name>
</gene>
<protein>
    <submittedName>
        <fullName evidence="2">Uncharacterized protein</fullName>
    </submittedName>
</protein>
<reference evidence="2 3" key="1">
    <citation type="journal article" date="2015" name="Nature">
        <title>rRNA introns, odd ribosomes, and small enigmatic genomes across a large radiation of phyla.</title>
        <authorList>
            <person name="Brown C.T."/>
            <person name="Hug L.A."/>
            <person name="Thomas B.C."/>
            <person name="Sharon I."/>
            <person name="Castelle C.J."/>
            <person name="Singh A."/>
            <person name="Wilkins M.J."/>
            <person name="Williams K.H."/>
            <person name="Banfield J.F."/>
        </authorList>
    </citation>
    <scope>NUCLEOTIDE SEQUENCE [LARGE SCALE GENOMIC DNA]</scope>
</reference>
<comment type="caution">
    <text evidence="2">The sequence shown here is derived from an EMBL/GenBank/DDBJ whole genome shotgun (WGS) entry which is preliminary data.</text>
</comment>
<feature type="chain" id="PRO_5002533743" evidence="1">
    <location>
        <begin position="26"/>
        <end position="298"/>
    </location>
</feature>
<dbReference type="InterPro" id="IPR018247">
    <property type="entry name" value="EF_Hand_1_Ca_BS"/>
</dbReference>
<dbReference type="Proteomes" id="UP000034022">
    <property type="component" value="Unassembled WGS sequence"/>
</dbReference>
<dbReference type="EMBL" id="LBUU01000001">
    <property type="protein sequence ID" value="KKQ71251.1"/>
    <property type="molecule type" value="Genomic_DNA"/>
</dbReference>
<organism evidence="2 3">
    <name type="scientific">Candidatus Falkowbacteria bacterium GW2011_GWE1_38_31</name>
    <dbReference type="NCBI Taxonomy" id="1618638"/>
    <lineage>
        <taxon>Bacteria</taxon>
        <taxon>Candidatus Falkowiibacteriota</taxon>
    </lineage>
</organism>